<evidence type="ECO:0000313" key="6">
    <source>
        <dbReference type="Proteomes" id="UP000644875"/>
    </source>
</evidence>
<comment type="caution">
    <text evidence="5">The sequence shown here is derived from an EMBL/GenBank/DDBJ whole genome shotgun (WGS) entry which is preliminary data.</text>
</comment>
<dbReference type="RefSeq" id="WP_199567193.1">
    <property type="nucleotide sequence ID" value="NZ_JAENBP010000001.1"/>
</dbReference>
<dbReference type="Proteomes" id="UP000644875">
    <property type="component" value="Unassembled WGS sequence"/>
</dbReference>
<proteinExistence type="inferred from homology"/>
<evidence type="ECO:0000259" key="3">
    <source>
        <dbReference type="Pfam" id="PF07261"/>
    </source>
</evidence>
<dbReference type="AlphaFoldDB" id="A0A934P954"/>
<feature type="domain" description="DnaB/C C-terminal" evidence="3">
    <location>
        <begin position="257"/>
        <end position="327"/>
    </location>
</feature>
<name>A0A934P954_9STRE</name>
<feature type="domain" description="Replicative helicase loading/DNA remodeling protein DnaB N-terminal winged helix" evidence="4">
    <location>
        <begin position="1"/>
        <end position="225"/>
    </location>
</feature>
<gene>
    <name evidence="5" type="ORF">JHK64_01315</name>
</gene>
<evidence type="ECO:0000259" key="4">
    <source>
        <dbReference type="Pfam" id="PF25888"/>
    </source>
</evidence>
<keyword evidence="6" id="KW-1185">Reference proteome</keyword>
<dbReference type="Pfam" id="PF25888">
    <property type="entry name" value="WHD_DnaB"/>
    <property type="match status" value="1"/>
</dbReference>
<feature type="compositionally biased region" description="Basic residues" evidence="2">
    <location>
        <begin position="377"/>
        <end position="388"/>
    </location>
</feature>
<evidence type="ECO:0000256" key="2">
    <source>
        <dbReference type="SAM" id="MobiDB-lite"/>
    </source>
</evidence>
<organism evidence="5 6">
    <name type="scientific">Streptococcus zalophi</name>
    <dbReference type="NCBI Taxonomy" id="640031"/>
    <lineage>
        <taxon>Bacteria</taxon>
        <taxon>Bacillati</taxon>
        <taxon>Bacillota</taxon>
        <taxon>Bacilli</taxon>
        <taxon>Lactobacillales</taxon>
        <taxon>Streptococcaceae</taxon>
        <taxon>Streptococcus</taxon>
    </lineage>
</organism>
<evidence type="ECO:0000313" key="5">
    <source>
        <dbReference type="EMBL" id="MBJ8349268.1"/>
    </source>
</evidence>
<sequence length="388" mass="45052">MKPIEPFYFLKHNNITYNATSLLQSYFPIIGSDALALYDYFVAFYDNGQKQHKFSDILNHLQFGMHRLEAALDILTAFDLIVFYQADNAYLIKLHSALPTEFFLENPVYRKLLEKKIGEVAVEQLICQVPLNVKNISKQFSDVFSDVGELKKINKKSKNFFDLANFKQLMSKDGLSFSNETDDVIGLHHFAEQYGFNWFETYQLAKETAINHKISLKRMKTKKQSLPETESKTEFSKEELAVIKEAKSDKSDIFLAKIKKIRHATITATERKILSELAEMGFLDEVINVMVLYTMSKTDSANLNKTYIMMIANDFSYQTITSAEQAIIKMRSFAEKKNYTKQETTKSQKSNVPKWSNDGYKNETTEDEQAKLEEMKRRHLEKLRKKED</sequence>
<feature type="region of interest" description="Disordered" evidence="2">
    <location>
        <begin position="339"/>
        <end position="388"/>
    </location>
</feature>
<feature type="compositionally biased region" description="Basic and acidic residues" evidence="2">
    <location>
        <begin position="360"/>
        <end position="376"/>
    </location>
</feature>
<dbReference type="EMBL" id="JAENBP010000001">
    <property type="protein sequence ID" value="MBJ8349268.1"/>
    <property type="molecule type" value="Genomic_DNA"/>
</dbReference>
<evidence type="ECO:0000256" key="1">
    <source>
        <dbReference type="ARBA" id="ARBA00093462"/>
    </source>
</evidence>
<protein>
    <submittedName>
        <fullName evidence="5">DnaD domain protein</fullName>
    </submittedName>
</protein>
<reference evidence="5 6" key="1">
    <citation type="journal article" date="2021" name="Int. J. Syst. Evol. Microbiol.">
        <title>Streptococcus vicugnae sp. nov., isolated from faeces of alpacas (Vicugna pacos) and cattle (Bos taurus), Streptococcus zalophi sp. nov., and Streptococcus pacificus sp. nov., isolated from respiratory tract of California sea lions (Zalophus californianus).</title>
        <authorList>
            <person name="Volokhov D.V."/>
            <person name="Zagorodnyaya T.A."/>
            <person name="Shen Z."/>
            <person name="Blom J."/>
            <person name="Furtak V.A."/>
            <person name="Eisenberg T."/>
            <person name="Fan P."/>
            <person name="Jeong K.C."/>
            <person name="Gao Y."/>
            <person name="Zhang S."/>
            <person name="Amselle M."/>
        </authorList>
    </citation>
    <scope>NUCLEOTIDE SEQUENCE [LARGE SCALE GENOMIC DNA]</scope>
    <source>
        <strain evidence="6">CSL7508-lung</strain>
    </source>
</reference>
<dbReference type="Pfam" id="PF07261">
    <property type="entry name" value="DnaB_2"/>
    <property type="match status" value="1"/>
</dbReference>
<accession>A0A934P954</accession>
<comment type="similarity">
    <text evidence="1">Belongs to the DnaB/DnaD family.</text>
</comment>
<dbReference type="InterPro" id="IPR006343">
    <property type="entry name" value="DnaB/C_C"/>
</dbReference>
<dbReference type="InterPro" id="IPR058660">
    <property type="entry name" value="WHD_DnaB"/>
</dbReference>